<feature type="region of interest" description="Disordered" evidence="1">
    <location>
        <begin position="1"/>
        <end position="41"/>
    </location>
</feature>
<sequence length="301" mass="33960">MLYDSHAKKQCSRRRNPNINRSQSGAELLKQTSKQDSNVSWRSSDDWTISCFMNIECRGHGTFLTCVNNTDQIVLFPGQGYLLKREAGFISQKIEIETSSLELSSPCLSISPKNLDWGENYIYHPFVAFVKLKNICEKNAIKVYEPFSPNLQFYPFNYSEVVLGRGEVTSISFVFLPKWLGAFSAELVLQTSLGGFLVQAKGSVIESPHRLLPLVVVDVSSGERLSRKLSLTDLLDETIYLEKVTALNSVIRNCDTLFDEAICRRLDPQGFQEYNFSDGNNGSNGEQLHPVGPHRTEIFLE</sequence>
<feature type="domain" description="Transmembrane protein 131-like N-terminal" evidence="2">
    <location>
        <begin position="108"/>
        <end position="191"/>
    </location>
</feature>
<accession>A0AAW1JL74</accession>
<proteinExistence type="predicted"/>
<feature type="compositionally biased region" description="Polar residues" evidence="1">
    <location>
        <begin position="17"/>
        <end position="41"/>
    </location>
</feature>
<dbReference type="AlphaFoldDB" id="A0AAW1JL74"/>
<dbReference type="PANTHER" id="PTHR22050">
    <property type="entry name" value="RW1 PROTEIN HOMOLOG"/>
    <property type="match status" value="1"/>
</dbReference>
<gene>
    <name evidence="3" type="ORF">RND81_07G025800</name>
</gene>
<dbReference type="EMBL" id="JBDFQZ010000007">
    <property type="protein sequence ID" value="KAK9704997.1"/>
    <property type="molecule type" value="Genomic_DNA"/>
</dbReference>
<evidence type="ECO:0000256" key="1">
    <source>
        <dbReference type="SAM" id="MobiDB-lite"/>
    </source>
</evidence>
<reference evidence="3 4" key="1">
    <citation type="submission" date="2024-03" db="EMBL/GenBank/DDBJ databases">
        <title>WGS assembly of Saponaria officinalis var. Norfolk2.</title>
        <authorList>
            <person name="Jenkins J."/>
            <person name="Shu S."/>
            <person name="Grimwood J."/>
            <person name="Barry K."/>
            <person name="Goodstein D."/>
            <person name="Schmutz J."/>
            <person name="Leebens-Mack J."/>
            <person name="Osbourn A."/>
        </authorList>
    </citation>
    <scope>NUCLEOTIDE SEQUENCE [LARGE SCALE GENOMIC DNA]</scope>
    <source>
        <strain evidence="4">cv. Norfolk2</strain>
        <strain evidence="3">JIC</strain>
        <tissue evidence="3">Leaf</tissue>
    </source>
</reference>
<dbReference type="PANTHER" id="PTHR22050:SF0">
    <property type="entry name" value="TRANSMEMBRANE PROTEIN 131 HOMOLOG"/>
    <property type="match status" value="1"/>
</dbReference>
<dbReference type="GO" id="GO:0016020">
    <property type="term" value="C:membrane"/>
    <property type="evidence" value="ECO:0007669"/>
    <property type="project" value="TreeGrafter"/>
</dbReference>
<comment type="caution">
    <text evidence="3">The sequence shown here is derived from an EMBL/GenBank/DDBJ whole genome shotgun (WGS) entry which is preliminary data.</text>
</comment>
<dbReference type="Proteomes" id="UP001443914">
    <property type="component" value="Unassembled WGS sequence"/>
</dbReference>
<evidence type="ECO:0000259" key="2">
    <source>
        <dbReference type="Pfam" id="PF12371"/>
    </source>
</evidence>
<dbReference type="InterPro" id="IPR039877">
    <property type="entry name" value="TMEM131-like"/>
</dbReference>
<evidence type="ECO:0000313" key="3">
    <source>
        <dbReference type="EMBL" id="KAK9704997.1"/>
    </source>
</evidence>
<name>A0AAW1JL74_SAPOF</name>
<evidence type="ECO:0000313" key="4">
    <source>
        <dbReference type="Proteomes" id="UP001443914"/>
    </source>
</evidence>
<keyword evidence="4" id="KW-1185">Reference proteome</keyword>
<dbReference type="Pfam" id="PF12371">
    <property type="entry name" value="TMEM131_like_N"/>
    <property type="match status" value="1"/>
</dbReference>
<dbReference type="InterPro" id="IPR022113">
    <property type="entry name" value="TMEM131L_N"/>
</dbReference>
<organism evidence="3 4">
    <name type="scientific">Saponaria officinalis</name>
    <name type="common">Common soapwort</name>
    <name type="synonym">Lychnis saponaria</name>
    <dbReference type="NCBI Taxonomy" id="3572"/>
    <lineage>
        <taxon>Eukaryota</taxon>
        <taxon>Viridiplantae</taxon>
        <taxon>Streptophyta</taxon>
        <taxon>Embryophyta</taxon>
        <taxon>Tracheophyta</taxon>
        <taxon>Spermatophyta</taxon>
        <taxon>Magnoliopsida</taxon>
        <taxon>eudicotyledons</taxon>
        <taxon>Gunneridae</taxon>
        <taxon>Pentapetalae</taxon>
        <taxon>Caryophyllales</taxon>
        <taxon>Caryophyllaceae</taxon>
        <taxon>Caryophylleae</taxon>
        <taxon>Saponaria</taxon>
    </lineage>
</organism>
<dbReference type="EMBL" id="JBDFQZ010000007">
    <property type="protein sequence ID" value="KAK9704998.1"/>
    <property type="molecule type" value="Genomic_DNA"/>
</dbReference>
<protein>
    <recommendedName>
        <fullName evidence="2">Transmembrane protein 131-like N-terminal domain-containing protein</fullName>
    </recommendedName>
</protein>